<comment type="caution">
    <text evidence="3">The sequence shown here is derived from an EMBL/GenBank/DDBJ whole genome shotgun (WGS) entry which is preliminary data.</text>
</comment>
<feature type="domain" description="PH" evidence="2">
    <location>
        <begin position="14"/>
        <end position="132"/>
    </location>
</feature>
<evidence type="ECO:0000313" key="3">
    <source>
        <dbReference type="EMBL" id="KAJ8603376.1"/>
    </source>
</evidence>
<dbReference type="AlphaFoldDB" id="A0AAD7UFD8"/>
<feature type="region of interest" description="Disordered" evidence="1">
    <location>
        <begin position="240"/>
        <end position="270"/>
    </location>
</feature>
<feature type="compositionally biased region" description="Acidic residues" evidence="1">
    <location>
        <begin position="257"/>
        <end position="270"/>
    </location>
</feature>
<gene>
    <name evidence="3" type="ORF">CTAYLR_004277</name>
</gene>
<evidence type="ECO:0000313" key="4">
    <source>
        <dbReference type="Proteomes" id="UP001230188"/>
    </source>
</evidence>
<dbReference type="InterPro" id="IPR001849">
    <property type="entry name" value="PH_domain"/>
</dbReference>
<keyword evidence="4" id="KW-1185">Reference proteome</keyword>
<sequence length="330" mass="36979">MPEYWLEKDEEGAAVRVTGGLLKKGGSRGGRRNWSKRWFVLEPRGGRFRYYEDPKLLREAGVVVLLAESEIVVRDPLLKGRHAPSGGEDSYYFELHKVTDATGRPRPFPFALRAFTQVEYDDWLRSLSFCVRQLKPTVRRAQDVALVVFETVELGLSLALSREKDTGRTTVAVARTCPDKGDGVAHALLRPDDELVGLHETHDFDFECPEYNATPVPPNLDVAGFEKLLATVRGAPRPLGLVFKRRSPPKRPVPHIDDDDGGDDDGDEVLDDSSNLYVYDDHSMSFDKVDVRTIKLKFQAGDISPETKVFFADAWLPISAVPCLLAKLQQ</sequence>
<dbReference type="PROSITE" id="PS50003">
    <property type="entry name" value="PH_DOMAIN"/>
    <property type="match status" value="1"/>
</dbReference>
<feature type="compositionally biased region" description="Basic residues" evidence="1">
    <location>
        <begin position="243"/>
        <end position="253"/>
    </location>
</feature>
<dbReference type="InterPro" id="IPR011993">
    <property type="entry name" value="PH-like_dom_sf"/>
</dbReference>
<dbReference type="Pfam" id="PF00169">
    <property type="entry name" value="PH"/>
    <property type="match status" value="1"/>
</dbReference>
<organism evidence="3 4">
    <name type="scientific">Chrysophaeum taylorii</name>
    <dbReference type="NCBI Taxonomy" id="2483200"/>
    <lineage>
        <taxon>Eukaryota</taxon>
        <taxon>Sar</taxon>
        <taxon>Stramenopiles</taxon>
        <taxon>Ochrophyta</taxon>
        <taxon>Pelagophyceae</taxon>
        <taxon>Pelagomonadales</taxon>
        <taxon>Pelagomonadaceae</taxon>
        <taxon>Chrysophaeum</taxon>
    </lineage>
</organism>
<dbReference type="Proteomes" id="UP001230188">
    <property type="component" value="Unassembled WGS sequence"/>
</dbReference>
<accession>A0AAD7UFD8</accession>
<dbReference type="SUPFAM" id="SSF50729">
    <property type="entry name" value="PH domain-like"/>
    <property type="match status" value="1"/>
</dbReference>
<proteinExistence type="predicted"/>
<reference evidence="3" key="1">
    <citation type="submission" date="2023-01" db="EMBL/GenBank/DDBJ databases">
        <title>Metagenome sequencing of chrysophaentin producing Chrysophaeum taylorii.</title>
        <authorList>
            <person name="Davison J."/>
            <person name="Bewley C."/>
        </authorList>
    </citation>
    <scope>NUCLEOTIDE SEQUENCE</scope>
    <source>
        <strain evidence="3">NIES-1699</strain>
    </source>
</reference>
<evidence type="ECO:0000259" key="2">
    <source>
        <dbReference type="PROSITE" id="PS50003"/>
    </source>
</evidence>
<dbReference type="Gene3D" id="2.30.29.30">
    <property type="entry name" value="Pleckstrin-homology domain (PH domain)/Phosphotyrosine-binding domain (PTB)"/>
    <property type="match status" value="1"/>
</dbReference>
<dbReference type="SMART" id="SM00233">
    <property type="entry name" value="PH"/>
    <property type="match status" value="1"/>
</dbReference>
<dbReference type="EMBL" id="JAQMWT010000356">
    <property type="protein sequence ID" value="KAJ8603376.1"/>
    <property type="molecule type" value="Genomic_DNA"/>
</dbReference>
<protein>
    <recommendedName>
        <fullName evidence="2">PH domain-containing protein</fullName>
    </recommendedName>
</protein>
<evidence type="ECO:0000256" key="1">
    <source>
        <dbReference type="SAM" id="MobiDB-lite"/>
    </source>
</evidence>
<name>A0AAD7UFD8_9STRA</name>